<dbReference type="EMBL" id="DS999644">
    <property type="protein sequence ID" value="EFE79179.2"/>
    <property type="molecule type" value="Genomic_DNA"/>
</dbReference>
<evidence type="ECO:0000313" key="2">
    <source>
        <dbReference type="EMBL" id="EFE79179.2"/>
    </source>
</evidence>
<reference evidence="3" key="2">
    <citation type="submission" date="2008-12" db="EMBL/GenBank/DDBJ databases">
        <title>Annotation of Streptomyces roseosporus strain NRRL 15998.</title>
        <authorList>
            <consortium name="The Broad Institute Genome Sequencing Platform"/>
            <consortium name="Broad Institute Microbial Sequencing Center"/>
            <person name="Fischbach M."/>
            <person name="Ward D."/>
            <person name="Young S."/>
            <person name="Kodira C.D."/>
            <person name="Zeng Q."/>
            <person name="Koehrsen M."/>
            <person name="Godfrey P."/>
            <person name="Alvarado L."/>
            <person name="Berlin A.M."/>
            <person name="Borenstein D."/>
            <person name="Chen Z."/>
            <person name="Engels R."/>
            <person name="Freedman E."/>
            <person name="Gellesch M."/>
            <person name="Goldberg J."/>
            <person name="Griggs A."/>
            <person name="Gujja S."/>
            <person name="Heiman D.I."/>
            <person name="Hepburn T.A."/>
            <person name="Howarth C."/>
            <person name="Jen D."/>
            <person name="Larson L."/>
            <person name="Lewis B."/>
            <person name="Mehta T."/>
            <person name="Park D."/>
            <person name="Pearson M."/>
            <person name="Roberts A."/>
            <person name="Saif S."/>
            <person name="Shea T.D."/>
            <person name="Shenoy N."/>
            <person name="Sisk P."/>
            <person name="Stolte C."/>
            <person name="Sykes S.N."/>
            <person name="Walk T."/>
            <person name="White J."/>
            <person name="Yandava C."/>
            <person name="Straight P."/>
            <person name="Clardy J."/>
            <person name="Hung D."/>
            <person name="Kolter R."/>
            <person name="Mekalanos J."/>
            <person name="Walker S."/>
            <person name="Walsh C.T."/>
            <person name="Wieland B.L.C."/>
            <person name="Ilzarbe M."/>
            <person name="Galagan J."/>
            <person name="Nusbaum C."/>
            <person name="Birren B."/>
        </authorList>
    </citation>
    <scope>NUCLEOTIDE SEQUENCE [LARGE SCALE GENOMIC DNA]</scope>
    <source>
        <strain evidence="3">NRRL 15998</strain>
    </source>
</reference>
<accession>D6AIC4</accession>
<proteinExistence type="predicted"/>
<name>D6AIC4_STRFL</name>
<gene>
    <name evidence="2" type="ORF">SSGG_06546</name>
</gene>
<evidence type="ECO:0000313" key="3">
    <source>
        <dbReference type="Proteomes" id="UP000003986"/>
    </source>
</evidence>
<dbReference type="AlphaFoldDB" id="D6AIC4"/>
<sequence length="219" mass="22392">MTCGSVSFGGFRTACRVTGVEQCRSASLRSTGECSSWETFSSIHRGTSPRGRFPLEVHTMRASRALAVTATAFAAVGLAAPMAAATNGPVNVAVNPQSVHQGGTLKITAQGCGHGGKVWSNAFPTTTLSAGDGTNYAHARVRDNTTPGQYHLSVKCSDNNRIATHKFTVLAGNGAQGGLGGSMGPSSVEMQVGGGLVAAAAVGGAVFLVRRRRTSHAAF</sequence>
<reference evidence="3" key="1">
    <citation type="submission" date="2008-10" db="EMBL/GenBank/DDBJ databases">
        <authorList>
            <person name="Molnar K."/>
        </authorList>
    </citation>
    <scope>NUCLEOTIDE SEQUENCE [LARGE SCALE GENOMIC DNA]</scope>
    <source>
        <strain evidence="3">NRRL 15998</strain>
    </source>
</reference>
<dbReference type="Proteomes" id="UP000003986">
    <property type="component" value="Unassembled WGS sequence"/>
</dbReference>
<evidence type="ECO:0000256" key="1">
    <source>
        <dbReference type="SAM" id="Phobius"/>
    </source>
</evidence>
<keyword evidence="1" id="KW-0812">Transmembrane</keyword>
<keyword evidence="1" id="KW-0472">Membrane</keyword>
<keyword evidence="1" id="KW-1133">Transmembrane helix</keyword>
<feature type="transmembrane region" description="Helical" evidence="1">
    <location>
        <begin position="190"/>
        <end position="209"/>
    </location>
</feature>
<protein>
    <submittedName>
        <fullName evidence="2">Predicted protein</fullName>
    </submittedName>
</protein>
<organism evidence="2 3">
    <name type="scientific">Streptomyces filamentosus NRRL 15998</name>
    <dbReference type="NCBI Taxonomy" id="457431"/>
    <lineage>
        <taxon>Bacteria</taxon>
        <taxon>Bacillati</taxon>
        <taxon>Actinomycetota</taxon>
        <taxon>Actinomycetes</taxon>
        <taxon>Kitasatosporales</taxon>
        <taxon>Streptomycetaceae</taxon>
        <taxon>Streptomyces</taxon>
    </lineage>
</organism>